<dbReference type="HOGENOM" id="CLU_024655_0_0_1"/>
<accession>M7SLA1</accession>
<protein>
    <submittedName>
        <fullName evidence="7">Putative aldo keto protein</fullName>
    </submittedName>
</protein>
<gene>
    <name evidence="7" type="ORF">UCREL1_5869</name>
</gene>
<evidence type="ECO:0000256" key="4">
    <source>
        <dbReference type="ARBA" id="ARBA00023163"/>
    </source>
</evidence>
<dbReference type="GO" id="GO:0000981">
    <property type="term" value="F:DNA-binding transcription factor activity, RNA polymerase II-specific"/>
    <property type="evidence" value="ECO:0007669"/>
    <property type="project" value="InterPro"/>
</dbReference>
<dbReference type="PRINTS" id="PR00755">
    <property type="entry name" value="AFLATOXINBRP"/>
</dbReference>
<evidence type="ECO:0000313" key="7">
    <source>
        <dbReference type="EMBL" id="EMR67134.1"/>
    </source>
</evidence>
<dbReference type="Pfam" id="PF00172">
    <property type="entry name" value="Zn_clus"/>
    <property type="match status" value="1"/>
</dbReference>
<dbReference type="PANTHER" id="PTHR47660">
    <property type="entry name" value="TRANSCRIPTION FACTOR WITH C2H2 AND ZN(2)-CYS(6) DNA BINDING DOMAIN (EUROFUNG)-RELATED-RELATED"/>
    <property type="match status" value="1"/>
</dbReference>
<organism evidence="7 8">
    <name type="scientific">Eutypa lata (strain UCR-EL1)</name>
    <name type="common">Grapevine dieback disease fungus</name>
    <name type="synonym">Eutypa armeniacae</name>
    <dbReference type="NCBI Taxonomy" id="1287681"/>
    <lineage>
        <taxon>Eukaryota</taxon>
        <taxon>Fungi</taxon>
        <taxon>Dikarya</taxon>
        <taxon>Ascomycota</taxon>
        <taxon>Pezizomycotina</taxon>
        <taxon>Sordariomycetes</taxon>
        <taxon>Xylariomycetidae</taxon>
        <taxon>Xylariales</taxon>
        <taxon>Diatrypaceae</taxon>
        <taxon>Eutypa</taxon>
    </lineage>
</organism>
<evidence type="ECO:0000256" key="1">
    <source>
        <dbReference type="ARBA" id="ARBA00022723"/>
    </source>
</evidence>
<dbReference type="InterPro" id="IPR001138">
    <property type="entry name" value="Zn2Cys6_DnaBD"/>
</dbReference>
<keyword evidence="8" id="KW-1185">Reference proteome</keyword>
<feature type="domain" description="Zn(2)-C6 fungal-type" evidence="6">
    <location>
        <begin position="9"/>
        <end position="39"/>
    </location>
</feature>
<evidence type="ECO:0000256" key="2">
    <source>
        <dbReference type="ARBA" id="ARBA00022833"/>
    </source>
</evidence>
<dbReference type="AlphaFoldDB" id="M7SLA1"/>
<dbReference type="SUPFAM" id="SSF57701">
    <property type="entry name" value="Zn2/Cys6 DNA-binding domain"/>
    <property type="match status" value="1"/>
</dbReference>
<dbReference type="CDD" id="cd00067">
    <property type="entry name" value="GAL4"/>
    <property type="match status" value="1"/>
</dbReference>
<name>M7SLA1_EUTLA</name>
<dbReference type="STRING" id="1287681.M7SLA1"/>
<dbReference type="KEGG" id="ela:UCREL1_5869"/>
<evidence type="ECO:0000256" key="5">
    <source>
        <dbReference type="ARBA" id="ARBA00023242"/>
    </source>
</evidence>
<keyword evidence="1" id="KW-0479">Metal-binding</keyword>
<dbReference type="Gene3D" id="4.10.240.10">
    <property type="entry name" value="Zn(2)-C6 fungal-type DNA-binding domain"/>
    <property type="match status" value="1"/>
</dbReference>
<dbReference type="Proteomes" id="UP000012174">
    <property type="component" value="Unassembled WGS sequence"/>
</dbReference>
<keyword evidence="4" id="KW-0804">Transcription</keyword>
<keyword evidence="3" id="KW-0805">Transcription regulation</keyword>
<dbReference type="InterPro" id="IPR036864">
    <property type="entry name" value="Zn2-C6_fun-type_DNA-bd_sf"/>
</dbReference>
<dbReference type="PROSITE" id="PS00463">
    <property type="entry name" value="ZN2_CY6_FUNGAL_1"/>
    <property type="match status" value="1"/>
</dbReference>
<evidence type="ECO:0000259" key="6">
    <source>
        <dbReference type="PROSITE" id="PS50048"/>
    </source>
</evidence>
<dbReference type="GO" id="GO:0008270">
    <property type="term" value="F:zinc ion binding"/>
    <property type="evidence" value="ECO:0007669"/>
    <property type="project" value="InterPro"/>
</dbReference>
<reference evidence="8" key="1">
    <citation type="journal article" date="2013" name="Genome Announc.">
        <title>Draft genome sequence of the grapevine dieback fungus Eutypa lata UCR-EL1.</title>
        <authorList>
            <person name="Blanco-Ulate B."/>
            <person name="Rolshausen P.E."/>
            <person name="Cantu D."/>
        </authorList>
    </citation>
    <scope>NUCLEOTIDE SEQUENCE [LARGE SCALE GENOMIC DNA]</scope>
    <source>
        <strain evidence="8">UCR-EL1</strain>
    </source>
</reference>
<dbReference type="OrthoDB" id="9930022at2759"/>
<proteinExistence type="predicted"/>
<dbReference type="EMBL" id="KB706516">
    <property type="protein sequence ID" value="EMR67134.1"/>
    <property type="molecule type" value="Genomic_DNA"/>
</dbReference>
<sequence length="434" mass="49109">MPATPRQKACMACADSKRRCDKQLPECQRCLDRDVDCVYPQPKRRRKDHIARDGQAEELASLQNYAGAGADAPGTGLDLGGWSAMERADLDVPLPDVILPYIPITPASVVANGSTQVALESIDNSSASCPWFLRDETWVMQRNNREVVCVTSAELESFIPAVGEMLQCWVSNGYNSFIHRRLYEKGMPTCIQDAFTTLAAYTARTPAVRETILQIADDRSSALTSQSPPTASGAQGILEHLARVQALLVYEFIRLFDGSVRLRASAEQQLPTLRQWTNQMSETVKQYRREEDGFLGHSPLQWAASEFDREYETSLEMWRLWILTESVRRTHVVIDTFANIYQIMTEGWVDCAGAFMITTRRGLWEAESSARWSELSCAKPPLLVPFLQPEPLISQYAAEEFDEFATMYWKFIVGPDKMQYWFDRSSRAIDNTLV</sequence>
<dbReference type="SMART" id="SM00066">
    <property type="entry name" value="GAL4"/>
    <property type="match status" value="1"/>
</dbReference>
<keyword evidence="5" id="KW-0539">Nucleus</keyword>
<evidence type="ECO:0000256" key="3">
    <source>
        <dbReference type="ARBA" id="ARBA00023015"/>
    </source>
</evidence>
<dbReference type="OMA" id="WILMENV"/>
<evidence type="ECO:0000313" key="8">
    <source>
        <dbReference type="Proteomes" id="UP000012174"/>
    </source>
</evidence>
<keyword evidence="2" id="KW-0862">Zinc</keyword>
<dbReference type="eggNOG" id="ENOG502SPBP">
    <property type="taxonomic scope" value="Eukaryota"/>
</dbReference>
<dbReference type="PROSITE" id="PS50048">
    <property type="entry name" value="ZN2_CY6_FUNGAL_2"/>
    <property type="match status" value="1"/>
</dbReference>